<dbReference type="Pfam" id="PF12796">
    <property type="entry name" value="Ank_2"/>
    <property type="match status" value="1"/>
</dbReference>
<dbReference type="InterPro" id="IPR002110">
    <property type="entry name" value="Ankyrin_rpt"/>
</dbReference>
<feature type="repeat" description="ANK" evidence="3">
    <location>
        <begin position="109"/>
        <end position="141"/>
    </location>
</feature>
<protein>
    <submittedName>
        <fullName evidence="4">Ankyrin repeat domain-containing protein</fullName>
    </submittedName>
</protein>
<evidence type="ECO:0000313" key="4">
    <source>
        <dbReference type="EMBL" id="UUX59382.1"/>
    </source>
</evidence>
<proteinExistence type="predicted"/>
<dbReference type="SMART" id="SM00248">
    <property type="entry name" value="ANK"/>
    <property type="match status" value="5"/>
</dbReference>
<name>A0AA95BSD9_9MICC</name>
<feature type="repeat" description="ANK" evidence="3">
    <location>
        <begin position="43"/>
        <end position="75"/>
    </location>
</feature>
<keyword evidence="2 3" id="KW-0040">ANK repeat</keyword>
<dbReference type="PROSITE" id="PS50297">
    <property type="entry name" value="ANK_REP_REGION"/>
    <property type="match status" value="1"/>
</dbReference>
<dbReference type="AlphaFoldDB" id="A0AA95BSD9"/>
<dbReference type="Proteomes" id="UP001060018">
    <property type="component" value="Chromosome"/>
</dbReference>
<dbReference type="Pfam" id="PF13637">
    <property type="entry name" value="Ank_4"/>
    <property type="match status" value="1"/>
</dbReference>
<dbReference type="PROSITE" id="PS50088">
    <property type="entry name" value="ANK_REPEAT"/>
    <property type="match status" value="4"/>
</dbReference>
<evidence type="ECO:0000256" key="1">
    <source>
        <dbReference type="ARBA" id="ARBA00022737"/>
    </source>
</evidence>
<dbReference type="EMBL" id="CP102487">
    <property type="protein sequence ID" value="UUX59382.1"/>
    <property type="molecule type" value="Genomic_DNA"/>
</dbReference>
<dbReference type="SUPFAM" id="SSF48403">
    <property type="entry name" value="Ankyrin repeat"/>
    <property type="match status" value="1"/>
</dbReference>
<dbReference type="GO" id="GO:0004842">
    <property type="term" value="F:ubiquitin-protein transferase activity"/>
    <property type="evidence" value="ECO:0007669"/>
    <property type="project" value="TreeGrafter"/>
</dbReference>
<feature type="repeat" description="ANK" evidence="3">
    <location>
        <begin position="142"/>
        <end position="179"/>
    </location>
</feature>
<dbReference type="PANTHER" id="PTHR24171:SF8">
    <property type="entry name" value="BRCA1-ASSOCIATED RING DOMAIN PROTEIN 1"/>
    <property type="match status" value="1"/>
</dbReference>
<evidence type="ECO:0000313" key="5">
    <source>
        <dbReference type="Proteomes" id="UP001060018"/>
    </source>
</evidence>
<organism evidence="4 5">
    <name type="scientific">Glutamicibacter halophytocola</name>
    <dbReference type="NCBI Taxonomy" id="1933880"/>
    <lineage>
        <taxon>Bacteria</taxon>
        <taxon>Bacillati</taxon>
        <taxon>Actinomycetota</taxon>
        <taxon>Actinomycetes</taxon>
        <taxon>Micrococcales</taxon>
        <taxon>Micrococcaceae</taxon>
        <taxon>Glutamicibacter</taxon>
    </lineage>
</organism>
<reference evidence="4" key="1">
    <citation type="journal article" date="2022" name="Pest Manag. Sci.">
        <title>Glutamicibacter halophytocola-mediated host fitness of potato tuber moth on Solanaceae crops.</title>
        <authorList>
            <person name="Wang W."/>
            <person name="Xiao G."/>
            <person name="Du G."/>
            <person name="Chang L."/>
            <person name="Yang Y."/>
            <person name="Ye J."/>
            <person name="Chen B."/>
        </authorList>
    </citation>
    <scope>NUCLEOTIDE SEQUENCE</scope>
    <source>
        <strain evidence="4">S2</strain>
    </source>
</reference>
<dbReference type="KEGG" id="gar:AOZ07_01880"/>
<evidence type="ECO:0000256" key="2">
    <source>
        <dbReference type="ARBA" id="ARBA00023043"/>
    </source>
</evidence>
<sequence length="206" mass="21839">MTPASPTLPAAARKLYAAIDSGNLDAVKKSLKAGADLNVKDDAGRTPLMRAVIVKDELIAKALLDAGANPNVKDEYQESPFLRASANGLTGALQAFINSGANVHEVSRMGGTALTVASENSQVAAVRILLHTDIDIDHVNDLGWTALHETIVLGQGTNSSVNIAQMLITNGANPRLKDRTGADAFKLARERQQTQMLNMLQSASNR</sequence>
<gene>
    <name evidence="4" type="ORF">NUH22_01695</name>
</gene>
<evidence type="ECO:0000256" key="3">
    <source>
        <dbReference type="PROSITE-ProRule" id="PRU00023"/>
    </source>
</evidence>
<accession>A0AA95BSD9</accession>
<keyword evidence="1" id="KW-0677">Repeat</keyword>
<dbReference type="Gene3D" id="1.25.40.20">
    <property type="entry name" value="Ankyrin repeat-containing domain"/>
    <property type="match status" value="1"/>
</dbReference>
<dbReference type="PANTHER" id="PTHR24171">
    <property type="entry name" value="ANKYRIN REPEAT DOMAIN-CONTAINING PROTEIN 39-RELATED"/>
    <property type="match status" value="1"/>
</dbReference>
<dbReference type="GO" id="GO:0085020">
    <property type="term" value="P:protein K6-linked ubiquitination"/>
    <property type="evidence" value="ECO:0007669"/>
    <property type="project" value="TreeGrafter"/>
</dbReference>
<dbReference type="RefSeq" id="WP_060700453.1">
    <property type="nucleotide sequence ID" value="NZ_CP102487.1"/>
</dbReference>
<feature type="repeat" description="ANK" evidence="3">
    <location>
        <begin position="10"/>
        <end position="42"/>
    </location>
</feature>
<dbReference type="InterPro" id="IPR036770">
    <property type="entry name" value="Ankyrin_rpt-contain_sf"/>
</dbReference>